<reference evidence="1" key="1">
    <citation type="submission" date="2023-04" db="EMBL/GenBank/DDBJ databases">
        <title>Draft Genome sequencing of Naganishia species isolated from polar environments using Oxford Nanopore Technology.</title>
        <authorList>
            <person name="Leo P."/>
            <person name="Venkateswaran K."/>
        </authorList>
    </citation>
    <scope>NUCLEOTIDE SEQUENCE</scope>
    <source>
        <strain evidence="1">DBVPG 5303</strain>
    </source>
</reference>
<evidence type="ECO:0000313" key="2">
    <source>
        <dbReference type="Proteomes" id="UP001234202"/>
    </source>
</evidence>
<proteinExistence type="predicted"/>
<name>A0ACC2XUR1_9TREE</name>
<comment type="caution">
    <text evidence="1">The sequence shown here is derived from an EMBL/GenBank/DDBJ whole genome shotgun (WGS) entry which is preliminary data.</text>
</comment>
<evidence type="ECO:0000313" key="1">
    <source>
        <dbReference type="EMBL" id="KAJ9127340.1"/>
    </source>
</evidence>
<dbReference type="EMBL" id="JASBWV010000002">
    <property type="protein sequence ID" value="KAJ9127340.1"/>
    <property type="molecule type" value="Genomic_DNA"/>
</dbReference>
<organism evidence="1 2">
    <name type="scientific">Naganishia onofrii</name>
    <dbReference type="NCBI Taxonomy" id="1851511"/>
    <lineage>
        <taxon>Eukaryota</taxon>
        <taxon>Fungi</taxon>
        <taxon>Dikarya</taxon>
        <taxon>Basidiomycota</taxon>
        <taxon>Agaricomycotina</taxon>
        <taxon>Tremellomycetes</taxon>
        <taxon>Filobasidiales</taxon>
        <taxon>Filobasidiaceae</taxon>
        <taxon>Naganishia</taxon>
    </lineage>
</organism>
<sequence>MDVLLLCPQSQRVAITNHLRAAWPPASASDSPSAKKPSPSREGRRRNAGDSSRLRIEVHGLDEREAMETLNPPKPSDENPDNDGPAASSKSGNGVSSANVDVSSDEEDEDEAYIAVGGAAETAGTARILRRWRDWIRSDFVVLPCDITPPPSLPLTKLLNRHRNQSGSLVTSLWYEKTEVELKDPDAPESILVGYDKKSQELLMIQPLEELEDDVELRMSLLHRAPTLSLTTNLMDAHVYVFRRAVLDLMMTKDPRDLESVKENLVPWLVKGGWQDGVREKWRHILNHNQDPLAGALAKSTVASLSVVADPESDYLEAIESTNPTSPSSPTKTPAQTLLDFKYSLPGRAKDSTGQTKRPSYQRPAPGDELRCGMIVYERPVPEKVSAPVVQNQKGRSQQPVEKEKDAEVPLMRGNTVAGYWELNRQFLRAMPPNLANLPVRSQPGASNAVSSAPTATNVDAKPATIPNVDPKAQVSADTLLAPSTRVGERTSIKKCLIGRHCVLGKNVKLTNCVVWDYVVIADGAKIENTILCNNVRIGEKAQIKDCELGAEFEVEAGADLKGERLTAGEEA</sequence>
<dbReference type="Proteomes" id="UP001234202">
    <property type="component" value="Unassembled WGS sequence"/>
</dbReference>
<keyword evidence="2" id="KW-1185">Reference proteome</keyword>
<protein>
    <submittedName>
        <fullName evidence="1">Uncharacterized protein</fullName>
    </submittedName>
</protein>
<gene>
    <name evidence="1" type="ORF">QFC24_000747</name>
</gene>
<accession>A0ACC2XUR1</accession>